<comment type="subcellular location">
    <subcellularLocation>
        <location evidence="6">Cell inner membrane</location>
        <topology evidence="6">Single-pass membrane protein</topology>
    </subcellularLocation>
</comment>
<reference evidence="9 10" key="1">
    <citation type="submission" date="2020-08" db="EMBL/GenBank/DDBJ databases">
        <title>Bridging the membrane lipid divide: bacteria of the FCB group superphylum have the potential to synthesize archaeal ether lipids.</title>
        <authorList>
            <person name="Villanueva L."/>
            <person name="Von Meijenfeldt F.A.B."/>
            <person name="Westbye A.B."/>
            <person name="Yadav S."/>
            <person name="Hopmans E.C."/>
            <person name="Dutilh B.E."/>
            <person name="Sinninghe Damste J.S."/>
        </authorList>
    </citation>
    <scope>NUCLEOTIDE SEQUENCE [LARGE SCALE GENOMIC DNA]</scope>
    <source>
        <strain evidence="9">NIOZ-UU100</strain>
    </source>
</reference>
<keyword evidence="6" id="KW-1278">Translocase</keyword>
<evidence type="ECO:0000313" key="10">
    <source>
        <dbReference type="Proteomes" id="UP000654401"/>
    </source>
</evidence>
<proteinExistence type="inferred from homology"/>
<dbReference type="EC" id="7.-.-.-" evidence="6"/>
<dbReference type="PANTHER" id="PTHR36118">
    <property type="entry name" value="ION-TRANSLOCATING OXIDOREDUCTASE COMPLEX SUBUNIT G"/>
    <property type="match status" value="1"/>
</dbReference>
<keyword evidence="6" id="KW-0997">Cell inner membrane</keyword>
<dbReference type="GO" id="GO:0005886">
    <property type="term" value="C:plasma membrane"/>
    <property type="evidence" value="ECO:0007669"/>
    <property type="project" value="UniProtKB-SubCell"/>
</dbReference>
<gene>
    <name evidence="9" type="primary">rsxG</name>
    <name evidence="6" type="synonym">rnfG</name>
    <name evidence="9" type="ORF">H8D24_00540</name>
</gene>
<comment type="caution">
    <text evidence="9">The sequence shown here is derived from an EMBL/GenBank/DDBJ whole genome shotgun (WGS) entry which is preliminary data.</text>
</comment>
<keyword evidence="5 6" id="KW-0249">Electron transport</keyword>
<dbReference type="InterPro" id="IPR010209">
    <property type="entry name" value="Ion_transpt_RnfG/RsxG"/>
</dbReference>
<feature type="domain" description="FMN-binding" evidence="8">
    <location>
        <begin position="108"/>
        <end position="200"/>
    </location>
</feature>
<feature type="modified residue" description="FMN phosphoryl threonine" evidence="6">
    <location>
        <position position="183"/>
    </location>
</feature>
<dbReference type="Proteomes" id="UP000654401">
    <property type="component" value="Unassembled WGS sequence"/>
</dbReference>
<evidence type="ECO:0000313" key="9">
    <source>
        <dbReference type="EMBL" id="MBC8518880.1"/>
    </source>
</evidence>
<dbReference type="Pfam" id="PF04205">
    <property type="entry name" value="FMN_bind"/>
    <property type="match status" value="1"/>
</dbReference>
<comment type="subunit">
    <text evidence="6">The complex is composed of six subunits: RnfA, RnfB, RnfC, RnfD, RnfE and RnfG.</text>
</comment>
<feature type="transmembrane region" description="Helical" evidence="7">
    <location>
        <begin position="12"/>
        <end position="34"/>
    </location>
</feature>
<name>A0A8J6TVB7_9GAMM</name>
<protein>
    <recommendedName>
        <fullName evidence="6">Ion-translocating oxidoreductase complex subunit G</fullName>
        <ecNumber evidence="6">7.-.-.-</ecNumber>
    </recommendedName>
    <alternativeName>
        <fullName evidence="6">Rnf electron transport complex subunit G</fullName>
    </alternativeName>
</protein>
<dbReference type="NCBIfam" id="TIGR01947">
    <property type="entry name" value="rnfG"/>
    <property type="match status" value="1"/>
</dbReference>
<keyword evidence="2 6" id="KW-0597">Phosphoprotein</keyword>
<keyword evidence="6" id="KW-1003">Cell membrane</keyword>
<dbReference type="GO" id="GO:0010181">
    <property type="term" value="F:FMN binding"/>
    <property type="evidence" value="ECO:0007669"/>
    <property type="project" value="InterPro"/>
</dbReference>
<accession>A0A8J6TVB7</accession>
<dbReference type="PANTHER" id="PTHR36118:SF1">
    <property type="entry name" value="ION-TRANSLOCATING OXIDOREDUCTASE COMPLEX SUBUNIT G"/>
    <property type="match status" value="1"/>
</dbReference>
<keyword evidence="1 6" id="KW-0813">Transport</keyword>
<keyword evidence="6 7" id="KW-0472">Membrane</keyword>
<keyword evidence="4 6" id="KW-0288">FMN</keyword>
<dbReference type="SMART" id="SM00900">
    <property type="entry name" value="FMN_bind"/>
    <property type="match status" value="1"/>
</dbReference>
<evidence type="ECO:0000256" key="5">
    <source>
        <dbReference type="ARBA" id="ARBA00022982"/>
    </source>
</evidence>
<keyword evidence="6 7" id="KW-0812">Transmembrane</keyword>
<dbReference type="GO" id="GO:0009055">
    <property type="term" value="F:electron transfer activity"/>
    <property type="evidence" value="ECO:0007669"/>
    <property type="project" value="InterPro"/>
</dbReference>
<dbReference type="InterPro" id="IPR007329">
    <property type="entry name" value="FMN-bd"/>
</dbReference>
<evidence type="ECO:0000256" key="2">
    <source>
        <dbReference type="ARBA" id="ARBA00022553"/>
    </source>
</evidence>
<evidence type="ECO:0000256" key="4">
    <source>
        <dbReference type="ARBA" id="ARBA00022643"/>
    </source>
</evidence>
<keyword evidence="6 7" id="KW-1133">Transmembrane helix</keyword>
<evidence type="ECO:0000256" key="6">
    <source>
        <dbReference type="HAMAP-Rule" id="MF_00479"/>
    </source>
</evidence>
<comment type="cofactor">
    <cofactor evidence="6">
        <name>FMN</name>
        <dbReference type="ChEBI" id="CHEBI:58210"/>
    </cofactor>
</comment>
<organism evidence="9 10">
    <name type="scientific">Candidatus Thiopontia autotrophica</name>
    <dbReference type="NCBI Taxonomy" id="2841688"/>
    <lineage>
        <taxon>Bacteria</taxon>
        <taxon>Pseudomonadati</taxon>
        <taxon>Pseudomonadota</taxon>
        <taxon>Gammaproteobacteria</taxon>
        <taxon>Candidatus Thiopontia</taxon>
    </lineage>
</organism>
<dbReference type="AlphaFoldDB" id="A0A8J6TVB7"/>
<dbReference type="NCBIfam" id="NF002519">
    <property type="entry name" value="PRK01908.1"/>
    <property type="match status" value="1"/>
</dbReference>
<dbReference type="HAMAP" id="MF_00479">
    <property type="entry name" value="RsxG_RnfG"/>
    <property type="match status" value="1"/>
</dbReference>
<comment type="similarity">
    <text evidence="6">Belongs to the RnfG family.</text>
</comment>
<dbReference type="PIRSF" id="PIRSF006091">
    <property type="entry name" value="E_trnsport_RnfG"/>
    <property type="match status" value="1"/>
</dbReference>
<dbReference type="GO" id="GO:0022900">
    <property type="term" value="P:electron transport chain"/>
    <property type="evidence" value="ECO:0007669"/>
    <property type="project" value="UniProtKB-UniRule"/>
</dbReference>
<comment type="function">
    <text evidence="6">Part of a membrane-bound complex that couples electron transfer with translocation of ions across the membrane.</text>
</comment>
<evidence type="ECO:0000259" key="8">
    <source>
        <dbReference type="SMART" id="SM00900"/>
    </source>
</evidence>
<dbReference type="EMBL" id="JACNFK010000010">
    <property type="protein sequence ID" value="MBC8518880.1"/>
    <property type="molecule type" value="Genomic_DNA"/>
</dbReference>
<evidence type="ECO:0000256" key="7">
    <source>
        <dbReference type="SAM" id="Phobius"/>
    </source>
</evidence>
<sequence length="217" mass="23733">MDSKSKEILKVALRGAGVLAIFAFLGTALVAITYEETKEQIAENERLAVLRLLTQLVPESRYDNNLLEDKITVPADELLGTSQSTPAYLAKSSGVIHTVLLTPTSDEGYNGKINLLVAINSDGSLAGVRVVGHSETPGLGDLIDIKKSDWILSFNGYSLKNLTKKQWNVKKDGGIFDQFTGATITPRAIVKAVHRSLRYFREHKSVLLDRGVDDHAN</sequence>
<keyword evidence="3 6" id="KW-0285">Flavoprotein</keyword>
<evidence type="ECO:0000256" key="3">
    <source>
        <dbReference type="ARBA" id="ARBA00022630"/>
    </source>
</evidence>
<evidence type="ECO:0000256" key="1">
    <source>
        <dbReference type="ARBA" id="ARBA00022448"/>
    </source>
</evidence>